<dbReference type="Gene3D" id="2.60.40.1120">
    <property type="entry name" value="Carboxypeptidase-like, regulatory domain"/>
    <property type="match status" value="3"/>
</dbReference>
<feature type="active site" description="Proton donor/acceptor" evidence="8">
    <location>
        <position position="155"/>
    </location>
</feature>
<sequence length="1791" mass="198949">MPTMNPDGFEEAHLGDCTGVLGRPNHRKVDLNRNFPDQFRKHNPVVEPETKAMIDWIENNKFVLSSNLHGGSVVASYPFDDTAAHRDVYSPAQDDAMFKHLARVYSSNHKTMHNPGQCGDNFKEGITNGADWYDVPGGMEDYNYLHSNCFEITIELSCCKYPAVSRLAIEWDNNKQSLMTYMEEVHKGVKGFVRDDTTKAGIPEAVIIVGNIKHNITTAGYGDYWRLLVPGKYEISAVAPGYEKESKSVEVKDGPAVDIDFNLKKIKRDTEPQKAAEIKSAAEANMPKEADTLQVLVSHVNKLRDASHREKLTFIEPTEFKHHHYNDLEQFLKNISQKYPEITRLYSVGKSVQGRELWTIEITDNPGKHEPGEPEFKYIGNMHGNEVVGREILLNLVQLLCENYQHNHFLSLMVNFTRIHIMPTMNPDGYEKAQEGDMRNVLGRPNAHNIDLNRNFPDQFEKTFINDHQEPETVAVMSWVQSLPFVLSANLHGGSLVANFPFDDTKEGTTTYSKSADDATFIQISEAYSLDWNYLNTNCFEITIELGCYKYPWAKDLKSYWTANKYALLVYMGQIHKGVRGFIKSKDSGEPIANATIMVTGINHAITSAEDGDYWRLLSPGTYEITASSQGYSSQSQQVVVTFDAAIYVNFTLEKDSIISWSKEKDFDIKENIETTKYLSHTEMDTELEKLANENKAIMEYKIIEKTPKGNSIPLVHLSSNLTNHEAGKPHVLLIGGLHGNETVGAELLMRFVRHQITGYNKKNDETLSMFNEFHIHIIPHLNVDNVDTNPDCKTDVSLDTMEHVNMTSHVVDILLSQMKEHKFSTVLSLDSGGLFMVLPWQQSRDGVAVTPDDDIFQLLSRGYTEAYPDMYKTNVCKTSRSHGIFHGADFGTGSTGVLDKMYMDYHSYMVSAHISCCRVPAGNQLGHIWMSNLQSMMNFIHRSKQGVYGIVYDDKGKPISGATVKINEKETVLSTNEMGEFYSILTEGKHNLEVAAPGYEPQTQQIIIKPYNTSKIRIDLNKEVEKIDYHRPLEMMSALRNVTKNCSSIMTLESLGKTQEKRDVMMLNIGHQDNKDKFVSHVLMLAGIHGNEAVGPELLLQIAIDICENNGKDFMISKMFDTMELHIVPMLNPDGARIATAGQCAGQHGVTNGKNIDLNTNFPRQTGKLSLQNKHHPSVTIILNGGSQIITHPNYSKGQTGQTKVANSTVSKATKGQKLSLSNRNTILSVTIILNGGSQIITHPYYSKGQTGQTGKLSLSNRKHHPSVTIILNGGSQIITHPYYSKGQTGSQIITHTHTTLKGKQVSYLSQIETPSSVTIILNGGSQIITQKGKQGKRVKLSLSLKHHPSVTIILNGGSQIITHPYYSKRGKQKHHPSVTIIPNGGSQIITHPYYSKGQTGQTGKLSLQIEHHPSVTIILNGGSQIITSHTTLKGKQVSIYSKRVPSVTIILNGGSQIITHPYYSKGQTGQTGKLSPQNRNTILVTIILNGGSQIITHPYYSKGQTGQTGKLSLPNRKHHPSVTIILNGGSQIITHHTTLRANRQTGKLSLTNRNTILVTIILNGGSQIITHPYYSKGQTGRVISLKYKHHPSVTIILNGGSQIITHPYYSKGQTGQTGKLSLKNKHHPSVTIILNGGSQIITHPYYSKGQTGSQMLPSTSTINNGGSPSPYYSKGQTETPSIADHYPSVTIILNGGSQIITHHTTLKGKQKHHTPKGKLVSYLSNCHPSVTIINGGSQIITHPYYSKGQNRANWLVISTKKKHNPSVTIILNGGSQIITHPYYSKGQTG</sequence>
<comment type="cofactor">
    <cofactor evidence="1">
        <name>Zn(2+)</name>
        <dbReference type="ChEBI" id="CHEBI:29105"/>
    </cofactor>
</comment>
<protein>
    <submittedName>
        <fullName evidence="10">CPD</fullName>
        <ecNumber evidence="10">3.4.17.22</ecNumber>
    </submittedName>
</protein>
<keyword evidence="3 10" id="KW-0645">Protease</keyword>
<evidence type="ECO:0000313" key="10">
    <source>
        <dbReference type="EMBL" id="CAG2204870.1"/>
    </source>
</evidence>
<dbReference type="Pfam" id="PF13620">
    <property type="entry name" value="CarboxypepD_reg"/>
    <property type="match status" value="3"/>
</dbReference>
<dbReference type="SUPFAM" id="SSF53187">
    <property type="entry name" value="Zn-dependent exopeptidases"/>
    <property type="match status" value="4"/>
</dbReference>
<dbReference type="Gene3D" id="3.40.630.10">
    <property type="entry name" value="Zn peptidases"/>
    <property type="match status" value="4"/>
</dbReference>
<dbReference type="InterPro" id="IPR000834">
    <property type="entry name" value="Peptidase_M14"/>
</dbReference>
<dbReference type="GO" id="GO:0004181">
    <property type="term" value="F:metallocarboxypeptidase activity"/>
    <property type="evidence" value="ECO:0007669"/>
    <property type="project" value="UniProtKB-EC"/>
</dbReference>
<comment type="caution">
    <text evidence="8">Lacks conserved residue(s) required for the propagation of feature annotation.</text>
</comment>
<proteinExistence type="inferred from homology"/>
<evidence type="ECO:0000256" key="2">
    <source>
        <dbReference type="ARBA" id="ARBA00005988"/>
    </source>
</evidence>
<evidence type="ECO:0000256" key="5">
    <source>
        <dbReference type="ARBA" id="ARBA00022801"/>
    </source>
</evidence>
<dbReference type="PANTHER" id="PTHR11532">
    <property type="entry name" value="PROTEASE M14 CARBOXYPEPTIDASE"/>
    <property type="match status" value="1"/>
</dbReference>
<keyword evidence="7" id="KW-0325">Glycoprotein</keyword>
<comment type="similarity">
    <text evidence="2 8">Belongs to the peptidase M14 family.</text>
</comment>
<dbReference type="EMBL" id="CAJPWZ010000984">
    <property type="protein sequence ID" value="CAG2204870.1"/>
    <property type="molecule type" value="Genomic_DNA"/>
</dbReference>
<organism evidence="10 11">
    <name type="scientific">Mytilus edulis</name>
    <name type="common">Blue mussel</name>
    <dbReference type="NCBI Taxonomy" id="6550"/>
    <lineage>
        <taxon>Eukaryota</taxon>
        <taxon>Metazoa</taxon>
        <taxon>Spiralia</taxon>
        <taxon>Lophotrochozoa</taxon>
        <taxon>Mollusca</taxon>
        <taxon>Bivalvia</taxon>
        <taxon>Autobranchia</taxon>
        <taxon>Pteriomorphia</taxon>
        <taxon>Mytilida</taxon>
        <taxon>Mytiloidea</taxon>
        <taxon>Mytilidae</taxon>
        <taxon>Mytilinae</taxon>
        <taxon>Mytilus</taxon>
    </lineage>
</organism>
<evidence type="ECO:0000256" key="6">
    <source>
        <dbReference type="ARBA" id="ARBA00022833"/>
    </source>
</evidence>
<keyword evidence="4" id="KW-0479">Metal-binding</keyword>
<dbReference type="GO" id="GO:0005615">
    <property type="term" value="C:extracellular space"/>
    <property type="evidence" value="ECO:0007669"/>
    <property type="project" value="TreeGrafter"/>
</dbReference>
<dbReference type="SMART" id="SM00631">
    <property type="entry name" value="Zn_pept"/>
    <property type="match status" value="3"/>
</dbReference>
<dbReference type="GO" id="GO:0016485">
    <property type="term" value="P:protein processing"/>
    <property type="evidence" value="ECO:0007669"/>
    <property type="project" value="TreeGrafter"/>
</dbReference>
<keyword evidence="3 10" id="KW-0121">Carboxypeptidase</keyword>
<evidence type="ECO:0000313" key="11">
    <source>
        <dbReference type="Proteomes" id="UP000683360"/>
    </source>
</evidence>
<dbReference type="PROSITE" id="PS00132">
    <property type="entry name" value="CARBOXYPEPT_ZN_1"/>
    <property type="match status" value="2"/>
</dbReference>
<evidence type="ECO:0000256" key="8">
    <source>
        <dbReference type="PROSITE-ProRule" id="PRU01379"/>
    </source>
</evidence>
<gene>
    <name evidence="10" type="ORF">MEDL_19224</name>
</gene>
<dbReference type="SUPFAM" id="SSF49464">
    <property type="entry name" value="Carboxypeptidase regulatory domain-like"/>
    <property type="match status" value="3"/>
</dbReference>
<feature type="domain" description="Peptidase M14" evidence="9">
    <location>
        <begin position="1"/>
        <end position="185"/>
    </location>
</feature>
<dbReference type="Pfam" id="PF00246">
    <property type="entry name" value="Peptidase_M14"/>
    <property type="match status" value="5"/>
</dbReference>
<feature type="domain" description="Peptidase M14" evidence="9">
    <location>
        <begin position="677"/>
        <end position="944"/>
    </location>
</feature>
<dbReference type="InterPro" id="IPR050753">
    <property type="entry name" value="Peptidase_M14_domain"/>
</dbReference>
<accession>A0A8S3RAL8</accession>
<evidence type="ECO:0000256" key="3">
    <source>
        <dbReference type="ARBA" id="ARBA00022645"/>
    </source>
</evidence>
<reference evidence="10" key="1">
    <citation type="submission" date="2021-03" db="EMBL/GenBank/DDBJ databases">
        <authorList>
            <person name="Bekaert M."/>
        </authorList>
    </citation>
    <scope>NUCLEOTIDE SEQUENCE</scope>
</reference>
<dbReference type="Proteomes" id="UP000683360">
    <property type="component" value="Unassembled WGS sequence"/>
</dbReference>
<comment type="caution">
    <text evidence="10">The sequence shown here is derived from an EMBL/GenBank/DDBJ whole genome shotgun (WGS) entry which is preliminary data.</text>
</comment>
<dbReference type="CDD" id="cd03858">
    <property type="entry name" value="M14_CP_N-E_like"/>
    <property type="match status" value="1"/>
</dbReference>
<feature type="domain" description="Peptidase M14" evidence="9">
    <location>
        <begin position="1029"/>
        <end position="1348"/>
    </location>
</feature>
<feature type="active site" description="Proton donor/acceptor" evidence="8">
    <location>
        <position position="545"/>
    </location>
</feature>
<name>A0A8S3RAL8_MYTED</name>
<dbReference type="GO" id="GO:0008270">
    <property type="term" value="F:zinc ion binding"/>
    <property type="evidence" value="ECO:0007669"/>
    <property type="project" value="InterPro"/>
</dbReference>
<evidence type="ECO:0000256" key="4">
    <source>
        <dbReference type="ARBA" id="ARBA00022723"/>
    </source>
</evidence>
<evidence type="ECO:0000256" key="7">
    <source>
        <dbReference type="ARBA" id="ARBA00023180"/>
    </source>
</evidence>
<dbReference type="InterPro" id="IPR057246">
    <property type="entry name" value="CARBOXYPEPT_ZN_1"/>
</dbReference>
<dbReference type="PANTHER" id="PTHR11532:SF57">
    <property type="entry name" value="CARBOXYPEPTIDASE D, B"/>
    <property type="match status" value="1"/>
</dbReference>
<dbReference type="GO" id="GO:0006518">
    <property type="term" value="P:peptide metabolic process"/>
    <property type="evidence" value="ECO:0007669"/>
    <property type="project" value="TreeGrafter"/>
</dbReference>
<keyword evidence="5 10" id="KW-0378">Hydrolase</keyword>
<dbReference type="EC" id="3.4.17.22" evidence="10"/>
<dbReference type="CDD" id="cd11308">
    <property type="entry name" value="Peptidase_M14NE-CP-C_like"/>
    <property type="match status" value="3"/>
</dbReference>
<dbReference type="OrthoDB" id="10249045at2759"/>
<dbReference type="InterPro" id="IPR008969">
    <property type="entry name" value="CarboxyPept-like_regulatory"/>
</dbReference>
<dbReference type="InterPro" id="IPR057247">
    <property type="entry name" value="CARBOXYPEPT_ZN_2"/>
</dbReference>
<keyword evidence="11" id="KW-1185">Reference proteome</keyword>
<dbReference type="FunFam" id="2.60.40.1120:FF:000004">
    <property type="entry name" value="Carboxypeptidase E"/>
    <property type="match status" value="2"/>
</dbReference>
<evidence type="ECO:0000256" key="1">
    <source>
        <dbReference type="ARBA" id="ARBA00001947"/>
    </source>
</evidence>
<dbReference type="PROSITE" id="PS52035">
    <property type="entry name" value="PEPTIDASE_M14"/>
    <property type="match status" value="4"/>
</dbReference>
<dbReference type="PROSITE" id="PS00133">
    <property type="entry name" value="CARBOXYPEPT_ZN_2"/>
    <property type="match status" value="2"/>
</dbReference>
<dbReference type="PRINTS" id="PR00765">
    <property type="entry name" value="CRBOXYPTASEA"/>
</dbReference>
<feature type="domain" description="Peptidase M14" evidence="9">
    <location>
        <begin position="321"/>
        <end position="575"/>
    </location>
</feature>
<keyword evidence="6" id="KW-0862">Zinc</keyword>
<evidence type="ECO:0000259" key="9">
    <source>
        <dbReference type="PROSITE" id="PS52035"/>
    </source>
</evidence>